<proteinExistence type="predicted"/>
<sequence>MRQRDERAAFLSDWWAKLLRNDPDVTEELLTRAFEDNDAAAAVLSIDGPEASLVVMVPDDTVVPDRFPTTTDAGNLSIRKMTKKDRDAYYRELVAGDLLVTVREALAVAPGLTSARIVAVRTAAPNGFGAVAAEALAAAAFDRTTLNGVAWDQASATSILHDASTDLVVNYRGAALTVAPIDLSKEPDVADLVAAIDLDESS</sequence>
<reference evidence="2" key="1">
    <citation type="journal article" date="2019" name="Int. J. Syst. Evol. Microbiol.">
        <title>The Global Catalogue of Microorganisms (GCM) 10K type strain sequencing project: providing services to taxonomists for standard genome sequencing and annotation.</title>
        <authorList>
            <consortium name="The Broad Institute Genomics Platform"/>
            <consortium name="The Broad Institute Genome Sequencing Center for Infectious Disease"/>
            <person name="Wu L."/>
            <person name="Ma J."/>
        </authorList>
    </citation>
    <scope>NUCLEOTIDE SEQUENCE [LARGE SCALE GENOMIC DNA]</scope>
    <source>
        <strain evidence="2">CGMCC 4.6997</strain>
    </source>
</reference>
<keyword evidence="2" id="KW-1185">Reference proteome</keyword>
<comment type="caution">
    <text evidence="1">The sequence shown here is derived from an EMBL/GenBank/DDBJ whole genome shotgun (WGS) entry which is preliminary data.</text>
</comment>
<dbReference type="EMBL" id="JBHSMG010000001">
    <property type="protein sequence ID" value="MFC5500660.1"/>
    <property type="molecule type" value="Genomic_DNA"/>
</dbReference>
<evidence type="ECO:0000313" key="2">
    <source>
        <dbReference type="Proteomes" id="UP001596039"/>
    </source>
</evidence>
<accession>A0ABW0NJ87</accession>
<protein>
    <submittedName>
        <fullName evidence="1">Uncharacterized protein</fullName>
    </submittedName>
</protein>
<organism evidence="1 2">
    <name type="scientific">Lysinimonas soli</name>
    <dbReference type="NCBI Taxonomy" id="1074233"/>
    <lineage>
        <taxon>Bacteria</taxon>
        <taxon>Bacillati</taxon>
        <taxon>Actinomycetota</taxon>
        <taxon>Actinomycetes</taxon>
        <taxon>Micrococcales</taxon>
        <taxon>Microbacteriaceae</taxon>
        <taxon>Lysinimonas</taxon>
    </lineage>
</organism>
<gene>
    <name evidence="1" type="ORF">ACFPJ4_00245</name>
</gene>
<name>A0ABW0NJ87_9MICO</name>
<evidence type="ECO:0000313" key="1">
    <source>
        <dbReference type="EMBL" id="MFC5500660.1"/>
    </source>
</evidence>
<dbReference type="RefSeq" id="WP_386738254.1">
    <property type="nucleotide sequence ID" value="NZ_JBHSMG010000001.1"/>
</dbReference>
<dbReference type="Proteomes" id="UP001596039">
    <property type="component" value="Unassembled WGS sequence"/>
</dbReference>